<dbReference type="STRING" id="933388.S8B2G1"/>
<proteinExistence type="predicted"/>
<protein>
    <submittedName>
        <fullName evidence="2">Uncharacterized protein</fullName>
    </submittedName>
</protein>
<reference evidence="2 3" key="1">
    <citation type="journal article" date="2013" name="PLoS ONE">
        <title>Genomic and secretomic analyses reveal unique features of the lignocellulolytic enzyme system of Penicillium decumbens.</title>
        <authorList>
            <person name="Liu G."/>
            <person name="Zhang L."/>
            <person name="Wei X."/>
            <person name="Zou G."/>
            <person name="Qin Y."/>
            <person name="Ma L."/>
            <person name="Li J."/>
            <person name="Zheng H."/>
            <person name="Wang S."/>
            <person name="Wang C."/>
            <person name="Xun L."/>
            <person name="Zhao G.-P."/>
            <person name="Zhou Z."/>
            <person name="Qu Y."/>
        </authorList>
    </citation>
    <scope>NUCLEOTIDE SEQUENCE [LARGE SCALE GENOMIC DNA]</scope>
    <source>
        <strain evidence="3">114-2 / CGMCC 5302</strain>
    </source>
</reference>
<evidence type="ECO:0000256" key="1">
    <source>
        <dbReference type="SAM" id="MobiDB-lite"/>
    </source>
</evidence>
<accession>S8B2G1</accession>
<organism evidence="2 3">
    <name type="scientific">Penicillium oxalicum (strain 114-2 / CGMCC 5302)</name>
    <name type="common">Penicillium decumbens</name>
    <dbReference type="NCBI Taxonomy" id="933388"/>
    <lineage>
        <taxon>Eukaryota</taxon>
        <taxon>Fungi</taxon>
        <taxon>Dikarya</taxon>
        <taxon>Ascomycota</taxon>
        <taxon>Pezizomycotina</taxon>
        <taxon>Eurotiomycetes</taxon>
        <taxon>Eurotiomycetidae</taxon>
        <taxon>Eurotiales</taxon>
        <taxon>Aspergillaceae</taxon>
        <taxon>Penicillium</taxon>
    </lineage>
</organism>
<feature type="region of interest" description="Disordered" evidence="1">
    <location>
        <begin position="40"/>
        <end position="102"/>
    </location>
</feature>
<dbReference type="AlphaFoldDB" id="S8B2G1"/>
<sequence length="132" mass="15238">MRLFLSAGTVRRVRIMLLRATHLPFVAMIWAYEHSRRHLHRPTGTSLPPLSASHPQRTHGGDRSRSRCQDSPFSSVRAARRADPKSGRMSIPHDIPREPRMAYTNEAQLTRILNTMDQLRVQVERLNPEPLR</sequence>
<feature type="compositionally biased region" description="Basic and acidic residues" evidence="1">
    <location>
        <begin position="59"/>
        <end position="68"/>
    </location>
</feature>
<gene>
    <name evidence="2" type="ORF">PDE_07979</name>
</gene>
<evidence type="ECO:0000313" key="2">
    <source>
        <dbReference type="EMBL" id="EPS33018.1"/>
    </source>
</evidence>
<dbReference type="HOGENOM" id="CLU_1687105_0_0_1"/>
<dbReference type="Proteomes" id="UP000019376">
    <property type="component" value="Unassembled WGS sequence"/>
</dbReference>
<keyword evidence="3" id="KW-1185">Reference proteome</keyword>
<dbReference type="OrthoDB" id="4486239at2759"/>
<evidence type="ECO:0000313" key="3">
    <source>
        <dbReference type="Proteomes" id="UP000019376"/>
    </source>
</evidence>
<dbReference type="EMBL" id="KB644414">
    <property type="protein sequence ID" value="EPS33018.1"/>
    <property type="molecule type" value="Genomic_DNA"/>
</dbReference>
<dbReference type="PhylomeDB" id="S8B2G1"/>
<name>S8B2G1_PENO1</name>